<evidence type="ECO:0000313" key="3">
    <source>
        <dbReference type="Proteomes" id="UP000241462"/>
    </source>
</evidence>
<organism evidence="2 3">
    <name type="scientific">Coniella lustricola</name>
    <dbReference type="NCBI Taxonomy" id="2025994"/>
    <lineage>
        <taxon>Eukaryota</taxon>
        <taxon>Fungi</taxon>
        <taxon>Dikarya</taxon>
        <taxon>Ascomycota</taxon>
        <taxon>Pezizomycotina</taxon>
        <taxon>Sordariomycetes</taxon>
        <taxon>Sordariomycetidae</taxon>
        <taxon>Diaporthales</taxon>
        <taxon>Schizoparmaceae</taxon>
        <taxon>Coniella</taxon>
    </lineage>
</organism>
<proteinExistence type="predicted"/>
<dbReference type="Proteomes" id="UP000241462">
    <property type="component" value="Unassembled WGS sequence"/>
</dbReference>
<gene>
    <name evidence="2" type="ORF">BD289DRAFT_454894</name>
</gene>
<dbReference type="EMBL" id="KZ678506">
    <property type="protein sequence ID" value="PSR81310.1"/>
    <property type="molecule type" value="Genomic_DNA"/>
</dbReference>
<sequence>MRTVWGGKTASGQAGKQASRQANKPASGLPTGQVDLENGVFALFGRPFRAASPIPPWSVHVVDGSMARPDQPPATTAVGSPTQEEEQRVLAWASQSEAAEGGDRGHMWLYSSPLAGPGGWALIRRAADDTTWLGCDGELICCAPALGISSKRDTLFLALGRRGSC</sequence>
<name>A0A2T3A1T6_9PEZI</name>
<reference evidence="2 3" key="1">
    <citation type="journal article" date="2018" name="Mycol. Prog.">
        <title>Coniella lustricola, a new species from submerged detritus.</title>
        <authorList>
            <person name="Raudabaugh D.B."/>
            <person name="Iturriaga T."/>
            <person name="Carver A."/>
            <person name="Mondo S."/>
            <person name="Pangilinan J."/>
            <person name="Lipzen A."/>
            <person name="He G."/>
            <person name="Amirebrahimi M."/>
            <person name="Grigoriev I.V."/>
            <person name="Miller A.N."/>
        </authorList>
    </citation>
    <scope>NUCLEOTIDE SEQUENCE [LARGE SCALE GENOMIC DNA]</scope>
    <source>
        <strain evidence="2 3">B22-T-1</strain>
    </source>
</reference>
<accession>A0A2T3A1T6</accession>
<dbReference type="AlphaFoldDB" id="A0A2T3A1T6"/>
<evidence type="ECO:0000313" key="2">
    <source>
        <dbReference type="EMBL" id="PSR81310.1"/>
    </source>
</evidence>
<dbReference type="InParanoid" id="A0A2T3A1T6"/>
<feature type="region of interest" description="Disordered" evidence="1">
    <location>
        <begin position="63"/>
        <end position="84"/>
    </location>
</feature>
<feature type="region of interest" description="Disordered" evidence="1">
    <location>
        <begin position="1"/>
        <end position="32"/>
    </location>
</feature>
<feature type="compositionally biased region" description="Polar residues" evidence="1">
    <location>
        <begin position="73"/>
        <end position="82"/>
    </location>
</feature>
<protein>
    <submittedName>
        <fullName evidence="2">Uncharacterized protein</fullName>
    </submittedName>
</protein>
<keyword evidence="3" id="KW-1185">Reference proteome</keyword>
<feature type="compositionally biased region" description="Polar residues" evidence="1">
    <location>
        <begin position="10"/>
        <end position="24"/>
    </location>
</feature>
<evidence type="ECO:0000256" key="1">
    <source>
        <dbReference type="SAM" id="MobiDB-lite"/>
    </source>
</evidence>